<sequence>MRRTIIRPALSSWLRPCIEDIGKSMFKSQYALLLRLASENQQAAAERMRQAQGRLKAAEERLHQLDEFREEYRGRSLMQGAQGIAPVLWQDFQRFLLRLNEAVDTQQGEVDRAMQRFLLERQGWQDARKREKAFEKLLEREKMLWQLAEGRRQQKISDEFATRQFWDRQNVTQDEAS</sequence>
<keyword evidence="5" id="KW-1003">Cell membrane</keyword>
<evidence type="ECO:0000256" key="2">
    <source>
        <dbReference type="ARBA" id="ARBA00010004"/>
    </source>
</evidence>
<keyword evidence="12" id="KW-0282">Flagellum</keyword>
<dbReference type="InterPro" id="IPR052570">
    <property type="entry name" value="FliJ"/>
</dbReference>
<dbReference type="NCBIfam" id="TIGR02473">
    <property type="entry name" value="flagell_FliJ"/>
    <property type="match status" value="1"/>
</dbReference>
<dbReference type="InterPro" id="IPR012823">
    <property type="entry name" value="Flagell_FliJ"/>
</dbReference>
<evidence type="ECO:0000256" key="11">
    <source>
        <dbReference type="SAM" id="Coils"/>
    </source>
</evidence>
<evidence type="ECO:0000256" key="7">
    <source>
        <dbReference type="ARBA" id="ARBA00022795"/>
    </source>
</evidence>
<evidence type="ECO:0000256" key="6">
    <source>
        <dbReference type="ARBA" id="ARBA00022500"/>
    </source>
</evidence>
<evidence type="ECO:0000256" key="4">
    <source>
        <dbReference type="ARBA" id="ARBA00022448"/>
    </source>
</evidence>
<organism evidence="12 13">
    <name type="scientific">Crenobacter oryzisoli</name>
    <dbReference type="NCBI Taxonomy" id="3056844"/>
    <lineage>
        <taxon>Bacteria</taxon>
        <taxon>Pseudomonadati</taxon>
        <taxon>Pseudomonadota</taxon>
        <taxon>Betaproteobacteria</taxon>
        <taxon>Neisseriales</taxon>
        <taxon>Neisseriaceae</taxon>
        <taxon>Crenobacter</taxon>
    </lineage>
</organism>
<reference evidence="12" key="1">
    <citation type="submission" date="2023-06" db="EMBL/GenBank/DDBJ databases">
        <authorList>
            <person name="Zhang S."/>
        </authorList>
    </citation>
    <scope>NUCLEOTIDE SEQUENCE</scope>
    <source>
        <strain evidence="12">SG2303</strain>
    </source>
</reference>
<keyword evidence="8" id="KW-0653">Protein transport</keyword>
<dbReference type="InterPro" id="IPR053716">
    <property type="entry name" value="Flag_assembly_chemotaxis_eff"/>
</dbReference>
<evidence type="ECO:0000313" key="12">
    <source>
        <dbReference type="EMBL" id="MDN0074175.1"/>
    </source>
</evidence>
<keyword evidence="13" id="KW-1185">Reference proteome</keyword>
<dbReference type="Gene3D" id="1.10.287.1700">
    <property type="match status" value="1"/>
</dbReference>
<evidence type="ECO:0000256" key="8">
    <source>
        <dbReference type="ARBA" id="ARBA00022927"/>
    </source>
</evidence>
<dbReference type="Proteomes" id="UP001168540">
    <property type="component" value="Unassembled WGS sequence"/>
</dbReference>
<comment type="caution">
    <text evidence="12">The sequence shown here is derived from an EMBL/GenBank/DDBJ whole genome shotgun (WGS) entry which is preliminary data.</text>
</comment>
<dbReference type="InterPro" id="IPR018006">
    <property type="entry name" value="Flag_FliJ_proteobac"/>
</dbReference>
<evidence type="ECO:0000256" key="9">
    <source>
        <dbReference type="ARBA" id="ARBA00023136"/>
    </source>
</evidence>
<accession>A0ABT7XK67</accession>
<protein>
    <recommendedName>
        <fullName evidence="3">Flagellar FliJ protein</fullName>
    </recommendedName>
</protein>
<evidence type="ECO:0000256" key="5">
    <source>
        <dbReference type="ARBA" id="ARBA00022475"/>
    </source>
</evidence>
<feature type="coiled-coil region" evidence="11">
    <location>
        <begin position="41"/>
        <end position="116"/>
    </location>
</feature>
<evidence type="ECO:0000256" key="10">
    <source>
        <dbReference type="ARBA" id="ARBA00023225"/>
    </source>
</evidence>
<dbReference type="RefSeq" id="WP_289828726.1">
    <property type="nucleotide sequence ID" value="NZ_JAUEDK010000005.1"/>
</dbReference>
<keyword evidence="11" id="KW-0175">Coiled coil</keyword>
<keyword evidence="12" id="KW-0969">Cilium</keyword>
<evidence type="ECO:0000313" key="13">
    <source>
        <dbReference type="Proteomes" id="UP001168540"/>
    </source>
</evidence>
<keyword evidence="7" id="KW-1005">Bacterial flagellum biogenesis</keyword>
<dbReference type="PRINTS" id="PR01004">
    <property type="entry name" value="FLGFLIJ"/>
</dbReference>
<dbReference type="Pfam" id="PF02050">
    <property type="entry name" value="FliJ"/>
    <property type="match status" value="1"/>
</dbReference>
<proteinExistence type="inferred from homology"/>
<evidence type="ECO:0000256" key="3">
    <source>
        <dbReference type="ARBA" id="ARBA00020392"/>
    </source>
</evidence>
<keyword evidence="10" id="KW-1006">Bacterial flagellum protein export</keyword>
<keyword evidence="9" id="KW-0472">Membrane</keyword>
<keyword evidence="12" id="KW-0966">Cell projection</keyword>
<comment type="subcellular location">
    <subcellularLocation>
        <location evidence="1">Cell membrane</location>
        <topology evidence="1">Peripheral membrane protein</topology>
        <orientation evidence="1">Cytoplasmic side</orientation>
    </subcellularLocation>
</comment>
<keyword evidence="6" id="KW-0145">Chemotaxis</keyword>
<dbReference type="PANTHER" id="PTHR38786">
    <property type="entry name" value="FLAGELLAR FLIJ PROTEIN"/>
    <property type="match status" value="1"/>
</dbReference>
<comment type="similarity">
    <text evidence="2">Belongs to the FliJ family.</text>
</comment>
<dbReference type="EMBL" id="JAUEDK010000005">
    <property type="protein sequence ID" value="MDN0074175.1"/>
    <property type="molecule type" value="Genomic_DNA"/>
</dbReference>
<evidence type="ECO:0000256" key="1">
    <source>
        <dbReference type="ARBA" id="ARBA00004413"/>
    </source>
</evidence>
<gene>
    <name evidence="12" type="primary">fliJ</name>
    <name evidence="12" type="ORF">QU481_04635</name>
</gene>
<name>A0ABT7XK67_9NEIS</name>
<keyword evidence="4" id="KW-0813">Transport</keyword>
<dbReference type="PANTHER" id="PTHR38786:SF1">
    <property type="entry name" value="FLAGELLAR FLIJ PROTEIN"/>
    <property type="match status" value="1"/>
</dbReference>